<dbReference type="Proteomes" id="UP001209730">
    <property type="component" value="Unassembled WGS sequence"/>
</dbReference>
<dbReference type="EMBL" id="JAPHQB010000006">
    <property type="protein sequence ID" value="MCX2801125.1"/>
    <property type="molecule type" value="Genomic_DNA"/>
</dbReference>
<dbReference type="AlphaFoldDB" id="A0AB35HY69"/>
<protein>
    <submittedName>
        <fullName evidence="1">PhoP regulatory network YrbL family protein</fullName>
    </submittedName>
</protein>
<dbReference type="RefSeq" id="WP_074903948.1">
    <property type="nucleotide sequence ID" value="NZ_CP130317.1"/>
</dbReference>
<evidence type="ECO:0000313" key="2">
    <source>
        <dbReference type="Proteomes" id="UP001209730"/>
    </source>
</evidence>
<sequence length="221" mass="25876">MIDLSDSTPFASGGNRLCFRHPQDPALCVKVMRPGRCAELVARAPWYKRWRGESYFDDNLREQQGYAQRALRQGDDALWRHLPRWYGIRETSLGPGAVTDMILDARGEPAPTLRQYLNSQGLDDRIHPAMERFCDWLRHHRVLTKNLIPHNLVVREEKGQLELYLIDGLGSAAFLPLPAHFDYFADSYIERRIARMWLRTEWELSDKSLPWRKFEARGLKR</sequence>
<dbReference type="Pfam" id="PF10707">
    <property type="entry name" value="YrbL-PhoP_reg"/>
    <property type="match status" value="1"/>
</dbReference>
<accession>A0AB35HY69</accession>
<organism evidence="1 2">
    <name type="scientific">Microbulbifer thermotolerans</name>
    <dbReference type="NCBI Taxonomy" id="252514"/>
    <lineage>
        <taxon>Bacteria</taxon>
        <taxon>Pseudomonadati</taxon>
        <taxon>Pseudomonadota</taxon>
        <taxon>Gammaproteobacteria</taxon>
        <taxon>Cellvibrionales</taxon>
        <taxon>Microbulbiferaceae</taxon>
        <taxon>Microbulbifer</taxon>
    </lineage>
</organism>
<gene>
    <name evidence="1" type="ORF">OQJ68_04910</name>
</gene>
<name>A0AB35HY69_MICTH</name>
<proteinExistence type="predicted"/>
<reference evidence="1" key="1">
    <citation type="submission" date="2022-11" db="EMBL/GenBank/DDBJ databases">
        <title>Chitin-degrading and fungicidal potential of chitinolytic bacterial strains from marine environment of the Pacific Ocean regions.</title>
        <authorList>
            <person name="Pentekhina I."/>
            <person name="Nedashkovskaya O."/>
            <person name="Seitkalieva A."/>
            <person name="Podvolotskaya A."/>
            <person name="Tekutyeva L."/>
            <person name="Balabanova L."/>
        </authorList>
    </citation>
    <scope>NUCLEOTIDE SEQUENCE</scope>
    <source>
        <strain evidence="1">KMM 6838</strain>
    </source>
</reference>
<evidence type="ECO:0000313" key="1">
    <source>
        <dbReference type="EMBL" id="MCX2801125.1"/>
    </source>
</evidence>
<comment type="caution">
    <text evidence="1">The sequence shown here is derived from an EMBL/GenBank/DDBJ whole genome shotgun (WGS) entry which is preliminary data.</text>
</comment>
<dbReference type="InterPro" id="IPR019647">
    <property type="entry name" value="PhoP_reg_network_YrbL"/>
</dbReference>